<dbReference type="Proteomes" id="UP000234331">
    <property type="component" value="Unassembled WGS sequence"/>
</dbReference>
<organism evidence="1 2">
    <name type="scientific">Frankia canadensis</name>
    <dbReference type="NCBI Taxonomy" id="1836972"/>
    <lineage>
        <taxon>Bacteria</taxon>
        <taxon>Bacillati</taxon>
        <taxon>Actinomycetota</taxon>
        <taxon>Actinomycetes</taxon>
        <taxon>Frankiales</taxon>
        <taxon>Frankiaceae</taxon>
        <taxon>Frankia</taxon>
    </lineage>
</organism>
<keyword evidence="2" id="KW-1185">Reference proteome</keyword>
<dbReference type="AlphaFoldDB" id="A0A2I2KZD2"/>
<evidence type="ECO:0000313" key="1">
    <source>
        <dbReference type="EMBL" id="SNQ51010.1"/>
    </source>
</evidence>
<proteinExistence type="predicted"/>
<name>A0A2I2KZD2_9ACTN</name>
<reference evidence="1 2" key="1">
    <citation type="submission" date="2017-06" db="EMBL/GenBank/DDBJ databases">
        <authorList>
            <person name="Kim H.J."/>
            <person name="Triplett B.A."/>
        </authorList>
    </citation>
    <scope>NUCLEOTIDE SEQUENCE [LARGE SCALE GENOMIC DNA]</scope>
    <source>
        <strain evidence="1">FRACA_ARgP5</strain>
    </source>
</reference>
<accession>A0A2I2KZD2</accession>
<sequence length="26" mass="2794">MNPTTSTENARPNLPFLGYLVIGGQC</sequence>
<evidence type="ECO:0000313" key="2">
    <source>
        <dbReference type="Proteomes" id="UP000234331"/>
    </source>
</evidence>
<protein>
    <submittedName>
        <fullName evidence="1">Uncharacterized protein</fullName>
    </submittedName>
</protein>
<gene>
    <name evidence="1" type="ORF">FRACA_590032</name>
</gene>
<dbReference type="EMBL" id="FZMO01000524">
    <property type="protein sequence ID" value="SNQ51010.1"/>
    <property type="molecule type" value="Genomic_DNA"/>
</dbReference>